<feature type="transmembrane region" description="Helical" evidence="5">
    <location>
        <begin position="93"/>
        <end position="116"/>
    </location>
</feature>
<protein>
    <submittedName>
        <fullName evidence="7">Membrane protein</fullName>
    </submittedName>
</protein>
<proteinExistence type="predicted"/>
<feature type="transmembrane region" description="Helical" evidence="5">
    <location>
        <begin position="38"/>
        <end position="62"/>
    </location>
</feature>
<accession>A0ABU0GFN2</accession>
<keyword evidence="3 5" id="KW-1133">Transmembrane helix</keyword>
<evidence type="ECO:0000313" key="7">
    <source>
        <dbReference type="EMBL" id="MDQ0424137.1"/>
    </source>
</evidence>
<feature type="domain" description="DUF202" evidence="6">
    <location>
        <begin position="6"/>
        <end position="65"/>
    </location>
</feature>
<organism evidence="7 8">
    <name type="scientific">Cellulomonas iranensis</name>
    <dbReference type="NCBI Taxonomy" id="76862"/>
    <lineage>
        <taxon>Bacteria</taxon>
        <taxon>Bacillati</taxon>
        <taxon>Actinomycetota</taxon>
        <taxon>Actinomycetes</taxon>
        <taxon>Micrococcales</taxon>
        <taxon>Cellulomonadaceae</taxon>
        <taxon>Cellulomonas</taxon>
    </lineage>
</organism>
<evidence type="ECO:0000313" key="8">
    <source>
        <dbReference type="Proteomes" id="UP001240250"/>
    </source>
</evidence>
<dbReference type="EMBL" id="JAUSVM010000001">
    <property type="protein sequence ID" value="MDQ0424137.1"/>
    <property type="molecule type" value="Genomic_DNA"/>
</dbReference>
<dbReference type="Proteomes" id="UP001240250">
    <property type="component" value="Unassembled WGS sequence"/>
</dbReference>
<evidence type="ECO:0000256" key="1">
    <source>
        <dbReference type="ARBA" id="ARBA00004127"/>
    </source>
</evidence>
<gene>
    <name evidence="7" type="ORF">JO380_000518</name>
</gene>
<comment type="subcellular location">
    <subcellularLocation>
        <location evidence="1">Endomembrane system</location>
        <topology evidence="1">Multi-pass membrane protein</topology>
    </subcellularLocation>
</comment>
<reference evidence="7 8" key="1">
    <citation type="submission" date="2023-07" db="EMBL/GenBank/DDBJ databases">
        <title>Sequencing the genomes of 1000 actinobacteria strains.</title>
        <authorList>
            <person name="Klenk H.-P."/>
        </authorList>
    </citation>
    <scope>NUCLEOTIDE SEQUENCE [LARGE SCALE GENOMIC DNA]</scope>
    <source>
        <strain evidence="7 8">DSM 14785</strain>
    </source>
</reference>
<evidence type="ECO:0000259" key="6">
    <source>
        <dbReference type="Pfam" id="PF02656"/>
    </source>
</evidence>
<sequence>MTGPARPTLAPERTALAWRRTALGLVAGSVAAGRLLSVVWGVAAWGVAAAGTVLAVVVLVAARRRRTGGGRGPGAAPHATASDALERAPGGRLVTACAAALVLLGLAALAVVLTGAV</sequence>
<dbReference type="RefSeq" id="WP_070319255.1">
    <property type="nucleotide sequence ID" value="NZ_CP194061.1"/>
</dbReference>
<keyword evidence="2 5" id="KW-0812">Transmembrane</keyword>
<evidence type="ECO:0000256" key="4">
    <source>
        <dbReference type="ARBA" id="ARBA00023136"/>
    </source>
</evidence>
<keyword evidence="4 5" id="KW-0472">Membrane</keyword>
<evidence type="ECO:0000256" key="3">
    <source>
        <dbReference type="ARBA" id="ARBA00022989"/>
    </source>
</evidence>
<name>A0ABU0GFN2_9CELL</name>
<keyword evidence="8" id="KW-1185">Reference proteome</keyword>
<evidence type="ECO:0000256" key="5">
    <source>
        <dbReference type="SAM" id="Phobius"/>
    </source>
</evidence>
<dbReference type="InterPro" id="IPR003807">
    <property type="entry name" value="DUF202"/>
</dbReference>
<dbReference type="Pfam" id="PF02656">
    <property type="entry name" value="DUF202"/>
    <property type="match status" value="1"/>
</dbReference>
<evidence type="ECO:0000256" key="2">
    <source>
        <dbReference type="ARBA" id="ARBA00022692"/>
    </source>
</evidence>
<comment type="caution">
    <text evidence="7">The sequence shown here is derived from an EMBL/GenBank/DDBJ whole genome shotgun (WGS) entry which is preliminary data.</text>
</comment>